<proteinExistence type="inferred from homology"/>
<name>A0ABY7NRV8_9SPHN</name>
<accession>A0ABY7NRV8</accession>
<dbReference type="InterPro" id="IPR003680">
    <property type="entry name" value="Flavodoxin_fold"/>
</dbReference>
<reference evidence="4 5" key="1">
    <citation type="submission" date="2022-12" db="EMBL/GenBank/DDBJ databases">
        <title>Sphingomonas abieness sp. nov., an endophytic bacterium isolated from Abies koreana.</title>
        <authorList>
            <person name="Jiang L."/>
            <person name="Lee J."/>
        </authorList>
    </citation>
    <scope>NUCLEOTIDE SEQUENCE [LARGE SCALE GENOMIC DNA]</scope>
    <source>
        <strain evidence="5">PAMB 00755</strain>
    </source>
</reference>
<evidence type="ECO:0000313" key="5">
    <source>
        <dbReference type="Proteomes" id="UP001210865"/>
    </source>
</evidence>
<dbReference type="PANTHER" id="PTHR10204:SF34">
    <property type="entry name" value="NAD(P)H DEHYDROGENASE [QUINONE] 1 ISOFORM 1"/>
    <property type="match status" value="1"/>
</dbReference>
<keyword evidence="2" id="KW-0560">Oxidoreductase</keyword>
<dbReference type="Gene3D" id="3.40.50.360">
    <property type="match status" value="1"/>
</dbReference>
<protein>
    <submittedName>
        <fullName evidence="4">NAD(P)H-dependent oxidoreductase</fullName>
    </submittedName>
</protein>
<feature type="domain" description="Flavodoxin-like fold" evidence="3">
    <location>
        <begin position="10"/>
        <end position="194"/>
    </location>
</feature>
<dbReference type="RefSeq" id="WP_270078902.1">
    <property type="nucleotide sequence ID" value="NZ_CP115174.1"/>
</dbReference>
<dbReference type="Proteomes" id="UP001210865">
    <property type="component" value="Chromosome"/>
</dbReference>
<dbReference type="InterPro" id="IPR051545">
    <property type="entry name" value="NAD(P)H_dehydrogenase_qn"/>
</dbReference>
<organism evidence="4 5">
    <name type="scientific">Sphingomonas abietis</name>
    <dbReference type="NCBI Taxonomy" id="3012344"/>
    <lineage>
        <taxon>Bacteria</taxon>
        <taxon>Pseudomonadati</taxon>
        <taxon>Pseudomonadota</taxon>
        <taxon>Alphaproteobacteria</taxon>
        <taxon>Sphingomonadales</taxon>
        <taxon>Sphingomonadaceae</taxon>
        <taxon>Sphingomonas</taxon>
    </lineage>
</organism>
<dbReference type="PANTHER" id="PTHR10204">
    <property type="entry name" value="NAD P H OXIDOREDUCTASE-RELATED"/>
    <property type="match status" value="1"/>
</dbReference>
<dbReference type="SUPFAM" id="SSF52218">
    <property type="entry name" value="Flavoproteins"/>
    <property type="match status" value="1"/>
</dbReference>
<evidence type="ECO:0000256" key="2">
    <source>
        <dbReference type="ARBA" id="ARBA00023002"/>
    </source>
</evidence>
<dbReference type="InterPro" id="IPR029039">
    <property type="entry name" value="Flavoprotein-like_sf"/>
</dbReference>
<dbReference type="EMBL" id="CP115174">
    <property type="protein sequence ID" value="WBO24274.1"/>
    <property type="molecule type" value="Genomic_DNA"/>
</dbReference>
<evidence type="ECO:0000256" key="1">
    <source>
        <dbReference type="ARBA" id="ARBA00006252"/>
    </source>
</evidence>
<comment type="similarity">
    <text evidence="1">Belongs to the NAD(P)H dehydrogenase (quinone) family.</text>
</comment>
<evidence type="ECO:0000259" key="3">
    <source>
        <dbReference type="Pfam" id="PF02525"/>
    </source>
</evidence>
<sequence>MSEQPHARPRHVVVLAHPDPKSFNASVVKSYCDTVSECGQDVVVRDLYAMGFDPVLKDEERPRVSGIVLSADVQAEIDTIRGADIYTLVYPIWFAMPPAIMKGYIDRVLGAGVTAREIQDRTSEGVLHGRHMLNISSSGTREAWLDEQGQVESLRSLTSHYLLNAFGMKSSEHLHLGGVVEGFSKRFVDQALYEVYERARKVCAMLAAERHAASAPLSVANGS</sequence>
<dbReference type="Pfam" id="PF02525">
    <property type="entry name" value="Flavodoxin_2"/>
    <property type="match status" value="1"/>
</dbReference>
<keyword evidence="5" id="KW-1185">Reference proteome</keyword>
<evidence type="ECO:0000313" key="4">
    <source>
        <dbReference type="EMBL" id="WBO24274.1"/>
    </source>
</evidence>
<gene>
    <name evidence="4" type="ORF">PBT88_09315</name>
</gene>